<organism evidence="1 2">
    <name type="scientific">Datura stramonium</name>
    <name type="common">Jimsonweed</name>
    <name type="synonym">Common thornapple</name>
    <dbReference type="NCBI Taxonomy" id="4076"/>
    <lineage>
        <taxon>Eukaryota</taxon>
        <taxon>Viridiplantae</taxon>
        <taxon>Streptophyta</taxon>
        <taxon>Embryophyta</taxon>
        <taxon>Tracheophyta</taxon>
        <taxon>Spermatophyta</taxon>
        <taxon>Magnoliopsida</taxon>
        <taxon>eudicotyledons</taxon>
        <taxon>Gunneridae</taxon>
        <taxon>Pentapetalae</taxon>
        <taxon>asterids</taxon>
        <taxon>lamiids</taxon>
        <taxon>Solanales</taxon>
        <taxon>Solanaceae</taxon>
        <taxon>Solanoideae</taxon>
        <taxon>Datureae</taxon>
        <taxon>Datura</taxon>
    </lineage>
</organism>
<gene>
    <name evidence="1" type="ORF">HAX54_004680</name>
</gene>
<name>A0ABS8RTS7_DATST</name>
<reference evidence="1 2" key="1">
    <citation type="journal article" date="2021" name="BMC Genomics">
        <title>Datura genome reveals duplications of psychoactive alkaloid biosynthetic genes and high mutation rate following tissue culture.</title>
        <authorList>
            <person name="Rajewski A."/>
            <person name="Carter-House D."/>
            <person name="Stajich J."/>
            <person name="Litt A."/>
        </authorList>
    </citation>
    <scope>NUCLEOTIDE SEQUENCE [LARGE SCALE GENOMIC DNA]</scope>
    <source>
        <strain evidence="1">AR-01</strain>
    </source>
</reference>
<dbReference type="Proteomes" id="UP000823775">
    <property type="component" value="Unassembled WGS sequence"/>
</dbReference>
<sequence>MERRSDVDYASSLKGEVQDILEEMDGKDVDVYPLMKLIKSFFELAAIYDEARSTLHDKDMESTRKEFSIIAGERLSNAMFEEHEKIEKVSSIHQSLNEVKEKIEKLCGKEKDLEVILENTEKDVEEVKLGVSTAK</sequence>
<comment type="caution">
    <text evidence="1">The sequence shown here is derived from an EMBL/GenBank/DDBJ whole genome shotgun (WGS) entry which is preliminary data.</text>
</comment>
<evidence type="ECO:0000313" key="1">
    <source>
        <dbReference type="EMBL" id="MCD7450235.1"/>
    </source>
</evidence>
<dbReference type="EMBL" id="JACEIK010000122">
    <property type="protein sequence ID" value="MCD7450235.1"/>
    <property type="molecule type" value="Genomic_DNA"/>
</dbReference>
<keyword evidence="2" id="KW-1185">Reference proteome</keyword>
<evidence type="ECO:0000313" key="2">
    <source>
        <dbReference type="Proteomes" id="UP000823775"/>
    </source>
</evidence>
<accession>A0ABS8RTS7</accession>
<protein>
    <submittedName>
        <fullName evidence="1">Uncharacterized protein</fullName>
    </submittedName>
</protein>
<proteinExistence type="predicted"/>